<evidence type="ECO:0000256" key="1">
    <source>
        <dbReference type="SAM" id="MobiDB-lite"/>
    </source>
</evidence>
<proteinExistence type="predicted"/>
<dbReference type="PROSITE" id="PS51257">
    <property type="entry name" value="PROKAR_LIPOPROTEIN"/>
    <property type="match status" value="1"/>
</dbReference>
<reference evidence="3 4" key="1">
    <citation type="submission" date="2023-04" db="EMBL/GenBank/DDBJ databases">
        <title>Fusibacter bizertensis strain WBS, isolated from littoral bottom sediments of the Arctic seas - biochemical and genomic analysis.</title>
        <authorList>
            <person name="Brioukhanov A.L."/>
        </authorList>
    </citation>
    <scope>NUCLEOTIDE SEQUENCE [LARGE SCALE GENOMIC DNA]</scope>
    <source>
        <strain evidence="3 4">WBS</strain>
    </source>
</reference>
<feature type="region of interest" description="Disordered" evidence="1">
    <location>
        <begin position="44"/>
        <end position="69"/>
    </location>
</feature>
<accession>A0ABT6NG48</accession>
<keyword evidence="2" id="KW-0732">Signal</keyword>
<dbReference type="RefSeq" id="WP_281095263.1">
    <property type="nucleotide sequence ID" value="NZ_JARYZI010000011.1"/>
</dbReference>
<feature type="chain" id="PRO_5046115540" evidence="2">
    <location>
        <begin position="24"/>
        <end position="432"/>
    </location>
</feature>
<dbReference type="Proteomes" id="UP001158045">
    <property type="component" value="Unassembled WGS sequence"/>
</dbReference>
<gene>
    <name evidence="3" type="ORF">QE109_14510</name>
</gene>
<feature type="signal peptide" evidence="2">
    <location>
        <begin position="1"/>
        <end position="23"/>
    </location>
</feature>
<evidence type="ECO:0000313" key="3">
    <source>
        <dbReference type="EMBL" id="MDH8679367.1"/>
    </source>
</evidence>
<name>A0ABT6NG48_9FIRM</name>
<evidence type="ECO:0000313" key="4">
    <source>
        <dbReference type="Proteomes" id="UP001158045"/>
    </source>
</evidence>
<protein>
    <submittedName>
        <fullName evidence="3">Carbohydrate-binding domain-containing protein</fullName>
    </submittedName>
</protein>
<organism evidence="3 4">
    <name type="scientific">Fusibacter bizertensis</name>
    <dbReference type="NCBI Taxonomy" id="1488331"/>
    <lineage>
        <taxon>Bacteria</taxon>
        <taxon>Bacillati</taxon>
        <taxon>Bacillota</taxon>
        <taxon>Clostridia</taxon>
        <taxon>Eubacteriales</taxon>
        <taxon>Eubacteriales Family XII. Incertae Sedis</taxon>
        <taxon>Fusibacter</taxon>
    </lineage>
</organism>
<dbReference type="InterPro" id="IPR025584">
    <property type="entry name" value="Cthe_2159"/>
</dbReference>
<dbReference type="EMBL" id="JARYZI010000011">
    <property type="protein sequence ID" value="MDH8679367.1"/>
    <property type="molecule type" value="Genomic_DNA"/>
</dbReference>
<sequence length="432" mass="44710">MKLKNIMVLILAIILIVSLSGCTNSTSTENNTDSQTAEINTISEPDVANAPTDGTSGQLPANGQGQGMMPSEGTAVSNQYSLVSNLDTGIITEDQFSSRDLEQTADLSVATTLNLTSGNDTTITTEGVYIIKGNVTNASIIVDAGDTDKVQLVLDGVTITNDSKAAIYVKSADKVFVTTTGSASALTVNGTIETDGDTNVDAVIFSKADLTLNGTSSLNVVAKQDNAITSKDDLKVTGGTYNLTSVGHGLEAKDSIRVYDGLLTINAGKDALHGENEEDATFGYIYIQNGTINITSSDDAIHSNTIVQIDGGTINIENASEGIEATFVKINGGDIKLYATDDGINAANKSDNDVRIEVNGGIITVTMASGDTDGFDSNGDLYINGGSINVTANSAFDADGARVLNGGTVIVNGQQVTEITVQQMGGPGGKRH</sequence>
<feature type="compositionally biased region" description="Polar residues" evidence="1">
    <location>
        <begin position="52"/>
        <end position="63"/>
    </location>
</feature>
<dbReference type="Pfam" id="PF14262">
    <property type="entry name" value="Cthe_2159"/>
    <property type="match status" value="1"/>
</dbReference>
<comment type="caution">
    <text evidence="3">The sequence shown here is derived from an EMBL/GenBank/DDBJ whole genome shotgun (WGS) entry which is preliminary data.</text>
</comment>
<evidence type="ECO:0000256" key="2">
    <source>
        <dbReference type="SAM" id="SignalP"/>
    </source>
</evidence>
<keyword evidence="4" id="KW-1185">Reference proteome</keyword>